<organism evidence="10 11">
    <name type="scientific">Dictyocaulus viviparus</name>
    <name type="common">Bovine lungworm</name>
    <dbReference type="NCBI Taxonomy" id="29172"/>
    <lineage>
        <taxon>Eukaryota</taxon>
        <taxon>Metazoa</taxon>
        <taxon>Ecdysozoa</taxon>
        <taxon>Nematoda</taxon>
        <taxon>Chromadorea</taxon>
        <taxon>Rhabditida</taxon>
        <taxon>Rhabditina</taxon>
        <taxon>Rhabditomorpha</taxon>
        <taxon>Strongyloidea</taxon>
        <taxon>Metastrongylidae</taxon>
        <taxon>Dictyocaulus</taxon>
    </lineage>
</organism>
<comment type="similarity">
    <text evidence="7">Belongs to the histone H1/H5 family.</text>
</comment>
<proteinExistence type="inferred from homology"/>
<dbReference type="GO" id="GO:0000786">
    <property type="term" value="C:nucleosome"/>
    <property type="evidence" value="ECO:0007669"/>
    <property type="project" value="InterPro"/>
</dbReference>
<evidence type="ECO:0000256" key="6">
    <source>
        <dbReference type="ARBA" id="ARBA00023242"/>
    </source>
</evidence>
<dbReference type="GO" id="GO:0006334">
    <property type="term" value="P:nucleosome assembly"/>
    <property type="evidence" value="ECO:0007669"/>
    <property type="project" value="InterPro"/>
</dbReference>
<evidence type="ECO:0000256" key="7">
    <source>
        <dbReference type="RuleBase" id="RU003894"/>
    </source>
</evidence>
<dbReference type="PANTHER" id="PTHR11467">
    <property type="entry name" value="HISTONE H1"/>
    <property type="match status" value="1"/>
</dbReference>
<keyword evidence="11" id="KW-1185">Reference proteome</keyword>
<dbReference type="Gene3D" id="1.10.10.10">
    <property type="entry name" value="Winged helix-like DNA-binding domain superfamily/Winged helix DNA-binding domain"/>
    <property type="match status" value="1"/>
</dbReference>
<dbReference type="PRINTS" id="PR00624">
    <property type="entry name" value="HISTONEH5"/>
</dbReference>
<evidence type="ECO:0000259" key="9">
    <source>
        <dbReference type="PROSITE" id="PS51504"/>
    </source>
</evidence>
<feature type="domain" description="H15" evidence="9">
    <location>
        <begin position="28"/>
        <end position="104"/>
    </location>
</feature>
<dbReference type="GO" id="GO:0003690">
    <property type="term" value="F:double-stranded DNA binding"/>
    <property type="evidence" value="ECO:0007669"/>
    <property type="project" value="TreeGrafter"/>
</dbReference>
<dbReference type="STRING" id="29172.A0A0D8XNK3"/>
<feature type="region of interest" description="Disordered" evidence="8">
    <location>
        <begin position="1"/>
        <end position="32"/>
    </location>
</feature>
<name>A0A0D8XNK3_DICVI</name>
<dbReference type="AlphaFoldDB" id="A0A0D8XNK3"/>
<dbReference type="InterPro" id="IPR036388">
    <property type="entry name" value="WH-like_DNA-bd_sf"/>
</dbReference>
<feature type="compositionally biased region" description="Low complexity" evidence="8">
    <location>
        <begin position="113"/>
        <end position="128"/>
    </location>
</feature>
<evidence type="ECO:0000256" key="2">
    <source>
        <dbReference type="ARBA" id="ARBA00004286"/>
    </source>
</evidence>
<dbReference type="InterPro" id="IPR036390">
    <property type="entry name" value="WH_DNA-bd_sf"/>
</dbReference>
<dbReference type="Proteomes" id="UP000053766">
    <property type="component" value="Unassembled WGS sequence"/>
</dbReference>
<dbReference type="GO" id="GO:0045910">
    <property type="term" value="P:negative regulation of DNA recombination"/>
    <property type="evidence" value="ECO:0007669"/>
    <property type="project" value="TreeGrafter"/>
</dbReference>
<dbReference type="GO" id="GO:0031492">
    <property type="term" value="F:nucleosomal DNA binding"/>
    <property type="evidence" value="ECO:0007669"/>
    <property type="project" value="TreeGrafter"/>
</dbReference>
<evidence type="ECO:0000256" key="4">
    <source>
        <dbReference type="ARBA" id="ARBA00022990"/>
    </source>
</evidence>
<dbReference type="PANTHER" id="PTHR11467:SF36">
    <property type="entry name" value="HISTONE 24-RELATED"/>
    <property type="match status" value="1"/>
</dbReference>
<keyword evidence="6 7" id="KW-0539">Nucleus</keyword>
<dbReference type="SUPFAM" id="SSF46785">
    <property type="entry name" value="Winged helix' DNA-binding domain"/>
    <property type="match status" value="1"/>
</dbReference>
<evidence type="ECO:0000256" key="5">
    <source>
        <dbReference type="ARBA" id="ARBA00023125"/>
    </source>
</evidence>
<feature type="region of interest" description="Disordered" evidence="8">
    <location>
        <begin position="88"/>
        <end position="162"/>
    </location>
</feature>
<gene>
    <name evidence="10" type="ORF">DICVIV_07759</name>
</gene>
<evidence type="ECO:0000256" key="3">
    <source>
        <dbReference type="ARBA" id="ARBA00022454"/>
    </source>
</evidence>
<reference evidence="10 11" key="1">
    <citation type="submission" date="2013-11" db="EMBL/GenBank/DDBJ databases">
        <title>Draft genome of the bovine lungworm Dictyocaulus viviparus.</title>
        <authorList>
            <person name="Mitreva M."/>
        </authorList>
    </citation>
    <scope>NUCLEOTIDE SEQUENCE [LARGE SCALE GENOMIC DNA]</scope>
    <source>
        <strain evidence="10 11">HannoverDv2000</strain>
    </source>
</reference>
<keyword evidence="5 7" id="KW-0238">DNA-binding</keyword>
<keyword evidence="3 7" id="KW-0158">Chromosome</keyword>
<dbReference type="EMBL" id="KN716365">
    <property type="protein sequence ID" value="KJH46198.1"/>
    <property type="molecule type" value="Genomic_DNA"/>
</dbReference>
<dbReference type="GO" id="GO:0005634">
    <property type="term" value="C:nucleus"/>
    <property type="evidence" value="ECO:0007669"/>
    <property type="project" value="UniProtKB-SubCell"/>
</dbReference>
<dbReference type="OrthoDB" id="1110759at2759"/>
<dbReference type="FunFam" id="1.10.10.10:FF:000140">
    <property type="entry name" value="Histone H1.0"/>
    <property type="match status" value="1"/>
</dbReference>
<evidence type="ECO:0000313" key="10">
    <source>
        <dbReference type="EMBL" id="KJH46198.1"/>
    </source>
</evidence>
<dbReference type="SMART" id="SM00526">
    <property type="entry name" value="H15"/>
    <property type="match status" value="1"/>
</dbReference>
<keyword evidence="4" id="KW-0007">Acetylation</keyword>
<evidence type="ECO:0000256" key="8">
    <source>
        <dbReference type="SAM" id="MobiDB-lite"/>
    </source>
</evidence>
<accession>A0A0D8XNK3</accession>
<sequence length="185" mass="20128">MSEAATVPAQKTKKNKPKVEKKSKTTPSHPMYGDMIMTAINEIQDRKGASKQAIAKFIQQKYKLGDNEKKINAHLRMALKKGVIGGKLTQASGTGAAGRFRVAQKSESSNAVKAKMSAKPKLSLSPKKSPAKPKKLTKHKVKLATKSKTPKKSVKAMTPKKPIIKKIAKPKTAKKPTVKKTTFKA</sequence>
<dbReference type="GO" id="GO:0030527">
    <property type="term" value="F:structural constituent of chromatin"/>
    <property type="evidence" value="ECO:0007669"/>
    <property type="project" value="InterPro"/>
</dbReference>
<dbReference type="GO" id="GO:0030261">
    <property type="term" value="P:chromosome condensation"/>
    <property type="evidence" value="ECO:0007669"/>
    <property type="project" value="TreeGrafter"/>
</dbReference>
<evidence type="ECO:0000313" key="11">
    <source>
        <dbReference type="Proteomes" id="UP000053766"/>
    </source>
</evidence>
<feature type="compositionally biased region" description="Basic residues" evidence="8">
    <location>
        <begin position="129"/>
        <end position="154"/>
    </location>
</feature>
<evidence type="ECO:0000256" key="1">
    <source>
        <dbReference type="ARBA" id="ARBA00004123"/>
    </source>
</evidence>
<protein>
    <submittedName>
        <fullName evidence="10">Linker histone H1 and H5 family protein</fullName>
    </submittedName>
</protein>
<dbReference type="CDD" id="cd00073">
    <property type="entry name" value="H15"/>
    <property type="match status" value="1"/>
</dbReference>
<dbReference type="PROSITE" id="PS51504">
    <property type="entry name" value="H15"/>
    <property type="match status" value="1"/>
</dbReference>
<dbReference type="Pfam" id="PF00538">
    <property type="entry name" value="Linker_histone"/>
    <property type="match status" value="1"/>
</dbReference>
<dbReference type="InterPro" id="IPR005818">
    <property type="entry name" value="Histone_H1/H5_H15"/>
</dbReference>
<comment type="subcellular location">
    <subcellularLocation>
        <location evidence="2">Chromosome</location>
    </subcellularLocation>
    <subcellularLocation>
        <location evidence="1 7">Nucleus</location>
    </subcellularLocation>
</comment>
<dbReference type="InterPro" id="IPR005819">
    <property type="entry name" value="H1/H5"/>
</dbReference>
<reference evidence="11" key="2">
    <citation type="journal article" date="2016" name="Sci. Rep.">
        <title>Dictyocaulus viviparus genome, variome and transcriptome elucidate lungworm biology and support future intervention.</title>
        <authorList>
            <person name="McNulty S.N."/>
            <person name="Strube C."/>
            <person name="Rosa B.A."/>
            <person name="Martin J.C."/>
            <person name="Tyagi R."/>
            <person name="Choi Y.J."/>
            <person name="Wang Q."/>
            <person name="Hallsworth Pepin K."/>
            <person name="Zhang X."/>
            <person name="Ozersky P."/>
            <person name="Wilson R.K."/>
            <person name="Sternberg P.W."/>
            <person name="Gasser R.B."/>
            <person name="Mitreva M."/>
        </authorList>
    </citation>
    <scope>NUCLEOTIDE SEQUENCE [LARGE SCALE GENOMIC DNA]</scope>
    <source>
        <strain evidence="11">HannoverDv2000</strain>
    </source>
</reference>